<organism evidence="1 2">
    <name type="scientific">Bacillus thuringiensis</name>
    <dbReference type="NCBI Taxonomy" id="1428"/>
    <lineage>
        <taxon>Bacteria</taxon>
        <taxon>Bacillati</taxon>
        <taxon>Bacillota</taxon>
        <taxon>Bacilli</taxon>
        <taxon>Bacillales</taxon>
        <taxon>Bacillaceae</taxon>
        <taxon>Bacillus</taxon>
        <taxon>Bacillus cereus group</taxon>
    </lineage>
</organism>
<dbReference type="RefSeq" id="WP_000367313.1">
    <property type="nucleotide sequence ID" value="NZ_NTUS01000020.1"/>
</dbReference>
<dbReference type="PANTHER" id="PTHR41263">
    <property type="entry name" value="ASPARTYL-PHOSPHATE PHOSPHATASE YISI"/>
    <property type="match status" value="1"/>
</dbReference>
<dbReference type="GO" id="GO:0043937">
    <property type="term" value="P:regulation of sporulation"/>
    <property type="evidence" value="ECO:0007669"/>
    <property type="project" value="InterPro"/>
</dbReference>
<comment type="caution">
    <text evidence="1">The sequence shown here is derived from an EMBL/GenBank/DDBJ whole genome shotgun (WGS) entry which is preliminary data.</text>
</comment>
<evidence type="ECO:0000313" key="1">
    <source>
        <dbReference type="EMBL" id="PFB08643.1"/>
    </source>
</evidence>
<dbReference type="Proteomes" id="UP000220397">
    <property type="component" value="Unassembled WGS sequence"/>
</dbReference>
<gene>
    <name evidence="1" type="ORF">CN398_07325</name>
</gene>
<dbReference type="Pfam" id="PF09388">
    <property type="entry name" value="SpoOE-like"/>
    <property type="match status" value="1"/>
</dbReference>
<dbReference type="AlphaFoldDB" id="A0A9X6VDF7"/>
<name>A0A9X6VDF7_BACTU</name>
<proteinExistence type="predicted"/>
<dbReference type="Gene3D" id="4.10.280.10">
    <property type="entry name" value="Helix-loop-helix DNA-binding domain"/>
    <property type="match status" value="1"/>
</dbReference>
<dbReference type="GO" id="GO:0046983">
    <property type="term" value="F:protein dimerization activity"/>
    <property type="evidence" value="ECO:0007669"/>
    <property type="project" value="InterPro"/>
</dbReference>
<dbReference type="EMBL" id="NTUS01000020">
    <property type="protein sequence ID" value="PFB08643.1"/>
    <property type="molecule type" value="Genomic_DNA"/>
</dbReference>
<dbReference type="PANTHER" id="PTHR41263:SF1">
    <property type="entry name" value="ASPARTYL-PHOSPHATE PHOSPHATASE YISI"/>
    <property type="match status" value="1"/>
</dbReference>
<accession>A0A9X6VDF7</accession>
<dbReference type="InterPro" id="IPR036638">
    <property type="entry name" value="HLH_DNA-bd_sf"/>
</dbReference>
<protein>
    <submittedName>
        <fullName evidence="1">Spo0E family sporulation regulatory protein-aspartic acid phosphatase</fullName>
    </submittedName>
</protein>
<evidence type="ECO:0000313" key="2">
    <source>
        <dbReference type="Proteomes" id="UP000220397"/>
    </source>
</evidence>
<reference evidence="1 2" key="1">
    <citation type="submission" date="2017-09" db="EMBL/GenBank/DDBJ databases">
        <title>Large-scale bioinformatics analysis of Bacillus genomes uncovers conserved roles of natural products in bacterial physiology.</title>
        <authorList>
            <consortium name="Agbiome Team Llc"/>
            <person name="Bleich R.M."/>
            <person name="Kirk G.J."/>
            <person name="Santa Maria K.C."/>
            <person name="Allen S.E."/>
            <person name="Farag S."/>
            <person name="Shank E.A."/>
            <person name="Bowers A."/>
        </authorList>
    </citation>
    <scope>NUCLEOTIDE SEQUENCE [LARGE SCALE GENOMIC DNA]</scope>
    <source>
        <strain evidence="1 2">AFS015413</strain>
    </source>
</reference>
<dbReference type="InterPro" id="IPR037208">
    <property type="entry name" value="Spo0E-like_sf"/>
</dbReference>
<dbReference type="InterPro" id="IPR018540">
    <property type="entry name" value="Spo0E-like"/>
</dbReference>
<sequence>MDMKLLHEMIEDQKKELGYLVKTYGFRHQKVISVSQKLDLLIYKAMNRYRLDYKIRTKKESLY</sequence>
<dbReference type="SUPFAM" id="SSF140500">
    <property type="entry name" value="BAS1536-like"/>
    <property type="match status" value="1"/>
</dbReference>
<dbReference type="InterPro" id="IPR053028">
    <property type="entry name" value="Spo0E-like_phosphatase"/>
</dbReference>